<evidence type="ECO:0000313" key="3">
    <source>
        <dbReference type="Proteomes" id="UP000485058"/>
    </source>
</evidence>
<feature type="region of interest" description="Disordered" evidence="1">
    <location>
        <begin position="231"/>
        <end position="276"/>
    </location>
</feature>
<dbReference type="AlphaFoldDB" id="A0A699YK96"/>
<dbReference type="Proteomes" id="UP000485058">
    <property type="component" value="Unassembled WGS sequence"/>
</dbReference>
<gene>
    <name evidence="2" type="ORF">HaLaN_05804</name>
</gene>
<accession>A0A699YK96</accession>
<sequence>MRTSVYLTGLALDLQRLELACAFLLTDRLWAVAMADLAQLAVGLHANTAQRRLLTTPSALYSPRPASLSPTAAGPTAMGGHQGPGWVEKLEPFWQLFVTYVVEATAGTEHNLAWWMAAVKAGNAYLPDLVNPLQRAQPMNAKMLVVAAAQYVQELQLQQLSLAREHGAVTGEGLAACQRAMMTMWQTISYDCLAHCPHTDIAAAAAPQPHQASDVAKACEAVLTKVNALLGSPSNTPAATQQQTRHGQTRAQAAAAAAAAAQEPRKGSEAWDTSRG</sequence>
<feature type="compositionally biased region" description="Low complexity" evidence="1">
    <location>
        <begin position="238"/>
        <end position="262"/>
    </location>
</feature>
<evidence type="ECO:0000256" key="1">
    <source>
        <dbReference type="SAM" id="MobiDB-lite"/>
    </source>
</evidence>
<evidence type="ECO:0000313" key="2">
    <source>
        <dbReference type="EMBL" id="GFH10483.1"/>
    </source>
</evidence>
<protein>
    <submittedName>
        <fullName evidence="2">Uncharacterized protein</fullName>
    </submittedName>
</protein>
<comment type="caution">
    <text evidence="2">The sequence shown here is derived from an EMBL/GenBank/DDBJ whole genome shotgun (WGS) entry which is preliminary data.</text>
</comment>
<reference evidence="2 3" key="1">
    <citation type="submission" date="2020-02" db="EMBL/GenBank/DDBJ databases">
        <title>Draft genome sequence of Haematococcus lacustris strain NIES-144.</title>
        <authorList>
            <person name="Morimoto D."/>
            <person name="Nakagawa S."/>
            <person name="Yoshida T."/>
            <person name="Sawayama S."/>
        </authorList>
    </citation>
    <scope>NUCLEOTIDE SEQUENCE [LARGE SCALE GENOMIC DNA]</scope>
    <source>
        <strain evidence="2 3">NIES-144</strain>
    </source>
</reference>
<organism evidence="2 3">
    <name type="scientific">Haematococcus lacustris</name>
    <name type="common">Green alga</name>
    <name type="synonym">Haematococcus pluvialis</name>
    <dbReference type="NCBI Taxonomy" id="44745"/>
    <lineage>
        <taxon>Eukaryota</taxon>
        <taxon>Viridiplantae</taxon>
        <taxon>Chlorophyta</taxon>
        <taxon>core chlorophytes</taxon>
        <taxon>Chlorophyceae</taxon>
        <taxon>CS clade</taxon>
        <taxon>Chlamydomonadales</taxon>
        <taxon>Haematococcaceae</taxon>
        <taxon>Haematococcus</taxon>
    </lineage>
</organism>
<dbReference type="EMBL" id="BLLF01000319">
    <property type="protein sequence ID" value="GFH10483.1"/>
    <property type="molecule type" value="Genomic_DNA"/>
</dbReference>
<feature type="compositionally biased region" description="Basic and acidic residues" evidence="1">
    <location>
        <begin position="263"/>
        <end position="276"/>
    </location>
</feature>
<proteinExistence type="predicted"/>
<name>A0A699YK96_HAELA</name>
<keyword evidence="3" id="KW-1185">Reference proteome</keyword>